<comment type="caution">
    <text evidence="2">The sequence shown here is derived from an EMBL/GenBank/DDBJ whole genome shotgun (WGS) entry which is preliminary data.</text>
</comment>
<protein>
    <submittedName>
        <fullName evidence="2">Uncharacterized protein</fullName>
    </submittedName>
</protein>
<gene>
    <name evidence="2" type="ORF">D4A47_10760</name>
</gene>
<sequence>MLKGVSQKVIEVVHTDNRYFEKAILFLRPNAQGEDKLSLRARAGEYLSQIDYNPAGHEKRKTPLGEALKIGLAALVGAAVACAFFLL</sequence>
<keyword evidence="1" id="KW-0472">Membrane</keyword>
<proteinExistence type="predicted"/>
<dbReference type="AlphaFoldDB" id="A0A498CPF0"/>
<reference evidence="2 3" key="1">
    <citation type="submission" date="2018-10" db="EMBL/GenBank/DDBJ databases">
        <title>Anaerotruncus faecis sp. nov., isolated from human feces.</title>
        <authorList>
            <person name="Wang Y.-J."/>
        </authorList>
    </citation>
    <scope>NUCLEOTIDE SEQUENCE [LARGE SCALE GENOMIC DNA]</scope>
    <source>
        <strain evidence="2 3">22A2-44</strain>
    </source>
</reference>
<keyword evidence="1" id="KW-0812">Transmembrane</keyword>
<organism evidence="2 3">
    <name type="scientific">Anaerotruncus massiliensis</name>
    <name type="common">ex Liu et al. 2021</name>
    <dbReference type="NCBI Taxonomy" id="2321404"/>
    <lineage>
        <taxon>Bacteria</taxon>
        <taxon>Bacillati</taxon>
        <taxon>Bacillota</taxon>
        <taxon>Clostridia</taxon>
        <taxon>Eubacteriales</taxon>
        <taxon>Oscillospiraceae</taxon>
        <taxon>Anaerotruncus</taxon>
    </lineage>
</organism>
<dbReference type="EMBL" id="RCHT01000023">
    <property type="protein sequence ID" value="RLL09089.1"/>
    <property type="molecule type" value="Genomic_DNA"/>
</dbReference>
<dbReference type="Proteomes" id="UP000276301">
    <property type="component" value="Unassembled WGS sequence"/>
</dbReference>
<name>A0A498CPF0_9FIRM</name>
<evidence type="ECO:0000313" key="3">
    <source>
        <dbReference type="Proteomes" id="UP000276301"/>
    </source>
</evidence>
<feature type="transmembrane region" description="Helical" evidence="1">
    <location>
        <begin position="67"/>
        <end position="86"/>
    </location>
</feature>
<evidence type="ECO:0000313" key="2">
    <source>
        <dbReference type="EMBL" id="RLL09089.1"/>
    </source>
</evidence>
<keyword evidence="3" id="KW-1185">Reference proteome</keyword>
<evidence type="ECO:0000256" key="1">
    <source>
        <dbReference type="SAM" id="Phobius"/>
    </source>
</evidence>
<accession>A0A498CPF0</accession>
<keyword evidence="1" id="KW-1133">Transmembrane helix</keyword>
<dbReference type="RefSeq" id="WP_121587278.1">
    <property type="nucleotide sequence ID" value="NZ_DBFBJK010000166.1"/>
</dbReference>